<evidence type="ECO:0000256" key="6">
    <source>
        <dbReference type="ARBA" id="ARBA00023125"/>
    </source>
</evidence>
<dbReference type="PROSITE" id="PS50157">
    <property type="entry name" value="ZINC_FINGER_C2H2_2"/>
    <property type="match status" value="8"/>
</dbReference>
<feature type="domain" description="C2H2-type" evidence="10">
    <location>
        <begin position="293"/>
        <end position="321"/>
    </location>
</feature>
<dbReference type="InterPro" id="IPR013087">
    <property type="entry name" value="Znf_C2H2_type"/>
</dbReference>
<feature type="domain" description="C2H2-type" evidence="10">
    <location>
        <begin position="469"/>
        <end position="496"/>
    </location>
</feature>
<dbReference type="Pfam" id="PF13912">
    <property type="entry name" value="zf-C2H2_6"/>
    <property type="match status" value="1"/>
</dbReference>
<dbReference type="Proteomes" id="UP001519460">
    <property type="component" value="Unassembled WGS sequence"/>
</dbReference>
<dbReference type="Gene3D" id="3.30.160.60">
    <property type="entry name" value="Classic Zinc Finger"/>
    <property type="match status" value="6"/>
</dbReference>
<feature type="domain" description="C2H2-type" evidence="10">
    <location>
        <begin position="264"/>
        <end position="287"/>
    </location>
</feature>
<comment type="subcellular location">
    <subcellularLocation>
        <location evidence="1">Nucleus</location>
    </subcellularLocation>
</comment>
<feature type="domain" description="C2H2-type" evidence="10">
    <location>
        <begin position="552"/>
        <end position="579"/>
    </location>
</feature>
<dbReference type="FunFam" id="3.30.160.60:FF:000204">
    <property type="entry name" value="Zinc finger protein 331"/>
    <property type="match status" value="1"/>
</dbReference>
<keyword evidence="4 8" id="KW-0863">Zinc-finger</keyword>
<dbReference type="Pfam" id="PF00096">
    <property type="entry name" value="zf-C2H2"/>
    <property type="match status" value="4"/>
</dbReference>
<evidence type="ECO:0000256" key="1">
    <source>
        <dbReference type="ARBA" id="ARBA00004123"/>
    </source>
</evidence>
<evidence type="ECO:0000256" key="8">
    <source>
        <dbReference type="PROSITE-ProRule" id="PRU00042"/>
    </source>
</evidence>
<keyword evidence="7" id="KW-0539">Nucleus</keyword>
<feature type="region of interest" description="Disordered" evidence="9">
    <location>
        <begin position="168"/>
        <end position="187"/>
    </location>
</feature>
<comment type="caution">
    <text evidence="11">The sequence shown here is derived from an EMBL/GenBank/DDBJ whole genome shotgun (WGS) entry which is preliminary data.</text>
</comment>
<evidence type="ECO:0000256" key="3">
    <source>
        <dbReference type="ARBA" id="ARBA00022737"/>
    </source>
</evidence>
<keyword evidence="3" id="KW-0677">Repeat</keyword>
<dbReference type="EMBL" id="JACVVK020000014">
    <property type="protein sequence ID" value="KAK7504559.1"/>
    <property type="molecule type" value="Genomic_DNA"/>
</dbReference>
<evidence type="ECO:0000313" key="11">
    <source>
        <dbReference type="EMBL" id="KAK7504559.1"/>
    </source>
</evidence>
<feature type="domain" description="C2H2-type" evidence="10">
    <location>
        <begin position="350"/>
        <end position="377"/>
    </location>
</feature>
<keyword evidence="5" id="KW-0862">Zinc</keyword>
<sequence length="579" mass="65902">MDIAEKFVPQCSIPCCICTKSITTVSSPGLWELLPSTKCKSGSLQFCRYCQQCIVFIQGIIVGQSLCVLLGHLSFSSDCDCTLSLDTSEQLSSGRDFTHSSIADDSAGEFHLDNCSDFPVSLSYQDDNVDSKKVQSKGNISADMVAARDGDDMQHLLRSTASHRKCKSKNAHSKKMKVKTKNKTEHPDVTSLISTEILETAPESRVVNGVSESTSAKTRRHCKRREQLKCRECNKVCSTEQRLYLHYVEKHKEKVTDTDRMRVYPCSDCGKVFGKKTRLTVHRRKCHRDTLKWLCSICEKPFTSRAGVSLHMRMTHNTDSPKNCELCEESFTTYKELYNHKSKSHNIQNCVCHICGKHFKFKSALQPHLDAHAGTIRHFCDVCGRGFVRVTTLSAHRAVAHPDAGDKPFQCKLCLESFPAGWVLKKHVCRPLLEAHKKGLSAKKEEINNCEMCQEAKMTAVKCPLHTVYQCLRCGKQFLSPVYLKVHMKQHQEANFACDICGKKFTYKCNMQNHRTTHFCEKPYQCEVCHKAFRLQSALKTHSRKHREDLQFKCHICGKGLIRRQNLKNHIEKMHRGSQ</sequence>
<evidence type="ECO:0000256" key="9">
    <source>
        <dbReference type="SAM" id="MobiDB-lite"/>
    </source>
</evidence>
<dbReference type="SUPFAM" id="SSF57667">
    <property type="entry name" value="beta-beta-alpha zinc fingers"/>
    <property type="match status" value="6"/>
</dbReference>
<reference evidence="11 12" key="1">
    <citation type="journal article" date="2023" name="Sci. Data">
        <title>Genome assembly of the Korean intertidal mud-creeper Batillaria attramentaria.</title>
        <authorList>
            <person name="Patra A.K."/>
            <person name="Ho P.T."/>
            <person name="Jun S."/>
            <person name="Lee S.J."/>
            <person name="Kim Y."/>
            <person name="Won Y.J."/>
        </authorList>
    </citation>
    <scope>NUCLEOTIDE SEQUENCE [LARGE SCALE GENOMIC DNA]</scope>
    <source>
        <strain evidence="11">Wonlab-2016</strain>
    </source>
</reference>
<dbReference type="GO" id="GO:0005634">
    <property type="term" value="C:nucleus"/>
    <property type="evidence" value="ECO:0007669"/>
    <property type="project" value="UniProtKB-SubCell"/>
</dbReference>
<evidence type="ECO:0000256" key="7">
    <source>
        <dbReference type="ARBA" id="ARBA00023242"/>
    </source>
</evidence>
<protein>
    <recommendedName>
        <fullName evidence="10">C2H2-type domain-containing protein</fullName>
    </recommendedName>
</protein>
<evidence type="ECO:0000256" key="4">
    <source>
        <dbReference type="ARBA" id="ARBA00022771"/>
    </source>
</evidence>
<accession>A0ABD0LY02</accession>
<dbReference type="PANTHER" id="PTHR24408">
    <property type="entry name" value="ZINC FINGER PROTEIN"/>
    <property type="match status" value="1"/>
</dbReference>
<proteinExistence type="predicted"/>
<feature type="compositionally biased region" description="Basic residues" evidence="9">
    <location>
        <begin position="168"/>
        <end position="181"/>
    </location>
</feature>
<dbReference type="AlphaFoldDB" id="A0ABD0LY02"/>
<feature type="domain" description="C2H2-type" evidence="10">
    <location>
        <begin position="524"/>
        <end position="551"/>
    </location>
</feature>
<feature type="domain" description="C2H2-type" evidence="10">
    <location>
        <begin position="378"/>
        <end position="408"/>
    </location>
</feature>
<keyword evidence="12" id="KW-1185">Reference proteome</keyword>
<keyword evidence="6" id="KW-0238">DNA-binding</keyword>
<organism evidence="11 12">
    <name type="scientific">Batillaria attramentaria</name>
    <dbReference type="NCBI Taxonomy" id="370345"/>
    <lineage>
        <taxon>Eukaryota</taxon>
        <taxon>Metazoa</taxon>
        <taxon>Spiralia</taxon>
        <taxon>Lophotrochozoa</taxon>
        <taxon>Mollusca</taxon>
        <taxon>Gastropoda</taxon>
        <taxon>Caenogastropoda</taxon>
        <taxon>Sorbeoconcha</taxon>
        <taxon>Cerithioidea</taxon>
        <taxon>Batillariidae</taxon>
        <taxon>Batillaria</taxon>
    </lineage>
</organism>
<dbReference type="PROSITE" id="PS00028">
    <property type="entry name" value="ZINC_FINGER_C2H2_1"/>
    <property type="match status" value="8"/>
</dbReference>
<gene>
    <name evidence="11" type="ORF">BaRGS_00004045</name>
</gene>
<evidence type="ECO:0000256" key="5">
    <source>
        <dbReference type="ARBA" id="ARBA00022833"/>
    </source>
</evidence>
<evidence type="ECO:0000313" key="12">
    <source>
        <dbReference type="Proteomes" id="UP001519460"/>
    </source>
</evidence>
<dbReference type="GO" id="GO:0003677">
    <property type="term" value="F:DNA binding"/>
    <property type="evidence" value="ECO:0007669"/>
    <property type="project" value="UniProtKB-KW"/>
</dbReference>
<dbReference type="GO" id="GO:0008270">
    <property type="term" value="F:zinc ion binding"/>
    <property type="evidence" value="ECO:0007669"/>
    <property type="project" value="UniProtKB-KW"/>
</dbReference>
<evidence type="ECO:0000259" key="10">
    <source>
        <dbReference type="PROSITE" id="PS50157"/>
    </source>
</evidence>
<dbReference type="SMART" id="SM00355">
    <property type="entry name" value="ZnF_C2H2"/>
    <property type="match status" value="11"/>
</dbReference>
<name>A0ABD0LY02_9CAEN</name>
<feature type="domain" description="C2H2-type" evidence="10">
    <location>
        <begin position="496"/>
        <end position="523"/>
    </location>
</feature>
<keyword evidence="2" id="KW-0479">Metal-binding</keyword>
<dbReference type="InterPro" id="IPR036236">
    <property type="entry name" value="Znf_C2H2_sf"/>
</dbReference>
<dbReference type="PANTHER" id="PTHR24408:SF58">
    <property type="entry name" value="TRANSCRIPTION FACTOR (TFIIIA), PUTATIVE (AFU_ORTHOLOGUE AFUA_1G05150)-RELATED"/>
    <property type="match status" value="1"/>
</dbReference>
<evidence type="ECO:0000256" key="2">
    <source>
        <dbReference type="ARBA" id="ARBA00022723"/>
    </source>
</evidence>